<accession>A0A2U2DT57</accession>
<reference evidence="10 11" key="1">
    <citation type="submission" date="2018-05" db="EMBL/GenBank/DDBJ databases">
        <title>The draft genome of strain NS-104.</title>
        <authorList>
            <person name="Hang P."/>
            <person name="Jiang J."/>
        </authorList>
    </citation>
    <scope>NUCLEOTIDE SEQUENCE [LARGE SCALE GENOMIC DNA]</scope>
    <source>
        <strain evidence="10 11">NS-104</strain>
    </source>
</reference>
<evidence type="ECO:0000256" key="7">
    <source>
        <dbReference type="PIRNR" id="PIRNR000232"/>
    </source>
</evidence>
<evidence type="ECO:0000256" key="3">
    <source>
        <dbReference type="ARBA" id="ARBA00022643"/>
    </source>
</evidence>
<dbReference type="Gene3D" id="3.40.109.10">
    <property type="entry name" value="NADH Oxidase"/>
    <property type="match status" value="1"/>
</dbReference>
<organism evidence="10 11">
    <name type="scientific">Metarhizobium album</name>
    <dbReference type="NCBI Taxonomy" id="2182425"/>
    <lineage>
        <taxon>Bacteria</taxon>
        <taxon>Pseudomonadati</taxon>
        <taxon>Pseudomonadota</taxon>
        <taxon>Alphaproteobacteria</taxon>
        <taxon>Hyphomicrobiales</taxon>
        <taxon>Rhizobiaceae</taxon>
        <taxon>Metarhizobium</taxon>
    </lineage>
</organism>
<name>A0A2U2DT57_9HYPH</name>
<feature type="binding site" description="in other chain" evidence="8">
    <location>
        <begin position="139"/>
        <end position="141"/>
    </location>
    <ligand>
        <name>FMN</name>
        <dbReference type="ChEBI" id="CHEBI:58210"/>
        <note>ligand shared between dimeric partners</note>
    </ligand>
</feature>
<dbReference type="InterPro" id="IPR029479">
    <property type="entry name" value="Nitroreductase"/>
</dbReference>
<dbReference type="SUPFAM" id="SSF55469">
    <property type="entry name" value="FMN-dependent nitroreductase-like"/>
    <property type="match status" value="1"/>
</dbReference>
<dbReference type="GO" id="GO:0016491">
    <property type="term" value="F:oxidoreductase activity"/>
    <property type="evidence" value="ECO:0007669"/>
    <property type="project" value="UniProtKB-UniRule"/>
</dbReference>
<evidence type="ECO:0000256" key="2">
    <source>
        <dbReference type="ARBA" id="ARBA00022630"/>
    </source>
</evidence>
<comment type="cofactor">
    <cofactor evidence="8">
        <name>FMN</name>
        <dbReference type="ChEBI" id="CHEBI:58210"/>
    </cofactor>
    <text evidence="8">Binds 1 FMN per subunit.</text>
</comment>
<dbReference type="PIRSF" id="PIRSF000232">
    <property type="entry name" value="YdjA"/>
    <property type="match status" value="1"/>
</dbReference>
<evidence type="ECO:0000256" key="5">
    <source>
        <dbReference type="ARBA" id="ARBA00023002"/>
    </source>
</evidence>
<evidence type="ECO:0000256" key="1">
    <source>
        <dbReference type="ARBA" id="ARBA00007118"/>
    </source>
</evidence>
<keyword evidence="3 7" id="KW-0288">FMN</keyword>
<dbReference type="OrthoDB" id="9804207at2"/>
<feature type="binding site" evidence="8">
    <location>
        <position position="41"/>
    </location>
    <ligand>
        <name>FMN</name>
        <dbReference type="ChEBI" id="CHEBI:58210"/>
        <note>ligand shared between dimeric partners</note>
    </ligand>
</feature>
<dbReference type="RefSeq" id="WP_109457847.1">
    <property type="nucleotide sequence ID" value="NZ_QFBC01000003.1"/>
</dbReference>
<keyword evidence="6 7" id="KW-0520">NAD</keyword>
<dbReference type="PANTHER" id="PTHR43821">
    <property type="entry name" value="NAD(P)H NITROREDUCTASE YDJA-RELATED"/>
    <property type="match status" value="1"/>
</dbReference>
<dbReference type="InterPro" id="IPR000415">
    <property type="entry name" value="Nitroreductase-like"/>
</dbReference>
<dbReference type="Proteomes" id="UP000245252">
    <property type="component" value="Unassembled WGS sequence"/>
</dbReference>
<protein>
    <recommendedName>
        <fullName evidence="7">Putative NAD(P)H nitroreductase</fullName>
        <ecNumber evidence="7">1.-.-.-</ecNumber>
    </recommendedName>
</protein>
<evidence type="ECO:0000256" key="8">
    <source>
        <dbReference type="PIRSR" id="PIRSR000232-1"/>
    </source>
</evidence>
<dbReference type="AlphaFoldDB" id="A0A2U2DT57"/>
<dbReference type="Pfam" id="PF00881">
    <property type="entry name" value="Nitroreductase"/>
    <property type="match status" value="1"/>
</dbReference>
<dbReference type="EMBL" id="QFBC01000003">
    <property type="protein sequence ID" value="PWE56472.1"/>
    <property type="molecule type" value="Genomic_DNA"/>
</dbReference>
<dbReference type="EC" id="1.-.-.-" evidence="7"/>
<keyword evidence="11" id="KW-1185">Reference proteome</keyword>
<proteinExistence type="inferred from homology"/>
<feature type="binding site" evidence="8">
    <location>
        <position position="45"/>
    </location>
    <ligand>
        <name>FMN</name>
        <dbReference type="ChEBI" id="CHEBI:58210"/>
        <note>ligand shared between dimeric partners</note>
    </ligand>
</feature>
<keyword evidence="4 7" id="KW-0521">NADP</keyword>
<keyword evidence="2 7" id="KW-0285">Flavoprotein</keyword>
<dbReference type="CDD" id="cd02135">
    <property type="entry name" value="YdjA-like"/>
    <property type="match status" value="1"/>
</dbReference>
<dbReference type="InterPro" id="IPR026021">
    <property type="entry name" value="YdjA-like"/>
</dbReference>
<gene>
    <name evidence="10" type="ORF">DEM27_08765</name>
</gene>
<evidence type="ECO:0000256" key="4">
    <source>
        <dbReference type="ARBA" id="ARBA00022857"/>
    </source>
</evidence>
<feature type="binding site" description="in other chain" evidence="8">
    <location>
        <begin position="14"/>
        <end position="16"/>
    </location>
    <ligand>
        <name>FMN</name>
        <dbReference type="ChEBI" id="CHEBI:58210"/>
        <note>ligand shared between dimeric partners</note>
    </ligand>
</feature>
<evidence type="ECO:0000313" key="10">
    <source>
        <dbReference type="EMBL" id="PWE56472.1"/>
    </source>
</evidence>
<sequence>MQKDAHLLDYLAVRRSIPAFQMRDPGPSKGELEEILRLASRVPDHGKLAPWRFIVYRGEERARIGEELLKLRLAAEPNLSDELIEVERTRFTRAPTVVAVVSTAAPHFKIPEWEQLMSAGALCLNVLMAANAHGYVSNWLTEWFAFDTRAYPLLGVKPEEKVAGFIHIGSSDFPPVERPRPDLAEIVSWVGGSDD</sequence>
<feature type="domain" description="Nitroreductase" evidence="9">
    <location>
        <begin position="12"/>
        <end position="169"/>
    </location>
</feature>
<evidence type="ECO:0000256" key="6">
    <source>
        <dbReference type="ARBA" id="ARBA00023027"/>
    </source>
</evidence>
<dbReference type="PANTHER" id="PTHR43821:SF1">
    <property type="entry name" value="NAD(P)H NITROREDUCTASE YDJA-RELATED"/>
    <property type="match status" value="1"/>
</dbReference>
<evidence type="ECO:0000259" key="9">
    <source>
        <dbReference type="Pfam" id="PF00881"/>
    </source>
</evidence>
<keyword evidence="5 7" id="KW-0560">Oxidoreductase</keyword>
<comment type="caution">
    <text evidence="10">The sequence shown here is derived from an EMBL/GenBank/DDBJ whole genome shotgun (WGS) entry which is preliminary data.</text>
</comment>
<dbReference type="InterPro" id="IPR052530">
    <property type="entry name" value="NAD(P)H_nitroreductase"/>
</dbReference>
<comment type="similarity">
    <text evidence="1 7">Belongs to the nitroreductase family.</text>
</comment>
<evidence type="ECO:0000313" key="11">
    <source>
        <dbReference type="Proteomes" id="UP000245252"/>
    </source>
</evidence>